<evidence type="ECO:0000259" key="11">
    <source>
        <dbReference type="PROSITE" id="PS50109"/>
    </source>
</evidence>
<keyword evidence="9" id="KW-0472">Membrane</keyword>
<dbReference type="PANTHER" id="PTHR43547:SF2">
    <property type="entry name" value="HYBRID SIGNAL TRANSDUCTION HISTIDINE KINASE C"/>
    <property type="match status" value="1"/>
</dbReference>
<dbReference type="EMBL" id="CP034235">
    <property type="protein sequence ID" value="QGQ98076.1"/>
    <property type="molecule type" value="Genomic_DNA"/>
</dbReference>
<keyword evidence="9" id="KW-0812">Transmembrane</keyword>
<dbReference type="Pfam" id="PF02518">
    <property type="entry name" value="HATPase_c"/>
    <property type="match status" value="1"/>
</dbReference>
<dbReference type="Pfam" id="PF00512">
    <property type="entry name" value="HisKA"/>
    <property type="match status" value="1"/>
</dbReference>
<reference evidence="13" key="1">
    <citation type="submission" date="2018-11" db="EMBL/GenBank/DDBJ databases">
        <title>Complete genome sequence of Paenibacillus sp. ML311-T8.</title>
        <authorList>
            <person name="Nam Y.-D."/>
            <person name="Kang J."/>
            <person name="Chung W.-H."/>
            <person name="Park Y.S."/>
        </authorList>
    </citation>
    <scope>NUCLEOTIDE SEQUENCE [LARGE SCALE GENOMIC DNA]</scope>
    <source>
        <strain evidence="13">ML311-T8</strain>
    </source>
</reference>
<dbReference type="SMART" id="SM00388">
    <property type="entry name" value="HisKA"/>
    <property type="match status" value="1"/>
</dbReference>
<dbReference type="PROSITE" id="PS50109">
    <property type="entry name" value="HIS_KIN"/>
    <property type="match status" value="1"/>
</dbReference>
<dbReference type="EC" id="2.7.13.3" evidence="2"/>
<dbReference type="InterPro" id="IPR011622">
    <property type="entry name" value="7TMR_DISM_rcpt_extracell_dom2"/>
</dbReference>
<evidence type="ECO:0000256" key="2">
    <source>
        <dbReference type="ARBA" id="ARBA00012438"/>
    </source>
</evidence>
<dbReference type="RefSeq" id="WP_155703172.1">
    <property type="nucleotide sequence ID" value="NZ_CP034235.1"/>
</dbReference>
<dbReference type="InterPro" id="IPR011623">
    <property type="entry name" value="7TMR_DISM_rcpt_extracell_dom1"/>
</dbReference>
<dbReference type="PRINTS" id="PR00344">
    <property type="entry name" value="BCTRLSENSOR"/>
</dbReference>
<evidence type="ECO:0000256" key="8">
    <source>
        <dbReference type="ARBA" id="ARBA00023012"/>
    </source>
</evidence>
<dbReference type="SUPFAM" id="SSF47384">
    <property type="entry name" value="Homodimeric domain of signal transducing histidine kinase"/>
    <property type="match status" value="1"/>
</dbReference>
<evidence type="ECO:0000313" key="13">
    <source>
        <dbReference type="Proteomes" id="UP000426246"/>
    </source>
</evidence>
<evidence type="ECO:0000256" key="6">
    <source>
        <dbReference type="ARBA" id="ARBA00022777"/>
    </source>
</evidence>
<dbReference type="InterPro" id="IPR036890">
    <property type="entry name" value="HATPase_C_sf"/>
</dbReference>
<dbReference type="Pfam" id="PF07696">
    <property type="entry name" value="7TMR-DISMED2"/>
    <property type="match status" value="1"/>
</dbReference>
<dbReference type="OrthoDB" id="9809348at2"/>
<keyword evidence="3" id="KW-0597">Phosphoprotein</keyword>
<name>A0A6B8RRR2_9BACL</name>
<feature type="transmembrane region" description="Helical" evidence="9">
    <location>
        <begin position="310"/>
        <end position="329"/>
    </location>
</feature>
<feature type="transmembrane region" description="Helical" evidence="9">
    <location>
        <begin position="204"/>
        <end position="221"/>
    </location>
</feature>
<evidence type="ECO:0000256" key="9">
    <source>
        <dbReference type="SAM" id="Phobius"/>
    </source>
</evidence>
<dbReference type="CDD" id="cd00082">
    <property type="entry name" value="HisKA"/>
    <property type="match status" value="1"/>
</dbReference>
<accession>A0A6B8RRR2</accession>
<evidence type="ECO:0000256" key="4">
    <source>
        <dbReference type="ARBA" id="ARBA00022679"/>
    </source>
</evidence>
<feature type="chain" id="PRO_5025345849" description="histidine kinase" evidence="10">
    <location>
        <begin position="27"/>
        <end position="662"/>
    </location>
</feature>
<dbReference type="InterPro" id="IPR004358">
    <property type="entry name" value="Sig_transdc_His_kin-like_C"/>
</dbReference>
<keyword evidence="4" id="KW-0808">Transferase</keyword>
<dbReference type="InterPro" id="IPR005467">
    <property type="entry name" value="His_kinase_dom"/>
</dbReference>
<dbReference type="SMART" id="SM00387">
    <property type="entry name" value="HATPase_c"/>
    <property type="match status" value="1"/>
</dbReference>
<dbReference type="GO" id="GO:0000155">
    <property type="term" value="F:phosphorelay sensor kinase activity"/>
    <property type="evidence" value="ECO:0007669"/>
    <property type="project" value="InterPro"/>
</dbReference>
<keyword evidence="10" id="KW-0732">Signal</keyword>
<protein>
    <recommendedName>
        <fullName evidence="2">histidine kinase</fullName>
        <ecNumber evidence="2">2.7.13.3</ecNumber>
    </recommendedName>
</protein>
<dbReference type="InterPro" id="IPR036097">
    <property type="entry name" value="HisK_dim/P_sf"/>
</dbReference>
<feature type="domain" description="Histidine kinase" evidence="11">
    <location>
        <begin position="446"/>
        <end position="659"/>
    </location>
</feature>
<dbReference type="GO" id="GO:0005524">
    <property type="term" value="F:ATP binding"/>
    <property type="evidence" value="ECO:0007669"/>
    <property type="project" value="UniProtKB-KW"/>
</dbReference>
<keyword evidence="7" id="KW-0067">ATP-binding</keyword>
<dbReference type="AlphaFoldDB" id="A0A6B8RRR2"/>
<keyword evidence="13" id="KW-1185">Reference proteome</keyword>
<keyword evidence="8" id="KW-0902">Two-component regulatory system</keyword>
<keyword evidence="6" id="KW-0418">Kinase</keyword>
<dbReference type="Gene3D" id="3.30.565.10">
    <property type="entry name" value="Histidine kinase-like ATPase, C-terminal domain"/>
    <property type="match status" value="1"/>
</dbReference>
<evidence type="ECO:0000256" key="3">
    <source>
        <dbReference type="ARBA" id="ARBA00022553"/>
    </source>
</evidence>
<feature type="transmembrane region" description="Helical" evidence="9">
    <location>
        <begin position="282"/>
        <end position="304"/>
    </location>
</feature>
<dbReference type="PANTHER" id="PTHR43547">
    <property type="entry name" value="TWO-COMPONENT HISTIDINE KINASE"/>
    <property type="match status" value="1"/>
</dbReference>
<evidence type="ECO:0000256" key="5">
    <source>
        <dbReference type="ARBA" id="ARBA00022741"/>
    </source>
</evidence>
<comment type="catalytic activity">
    <reaction evidence="1">
        <text>ATP + protein L-histidine = ADP + protein N-phospho-L-histidine.</text>
        <dbReference type="EC" id="2.7.13.3"/>
    </reaction>
</comment>
<sequence>MRIVRFLWLISILSSLLITFSATALAADKAETITLNKVQHSYSLNPYIEALADFSGKWTYNDVLLPTMSTSFQFAEGKSSFGYTSDVYWVRVSILNNSANVNWELNLKNPLMNKVEIYGLKQAAALKRNNPTFAIQLPLGQVSTIYIRSETPDTMIIPLQLTEQSTLYKSLHFEFLVFGLYYGAMLIIIICLFALYISTKNLAFIYYTFYILFYCFANYVWNGLAGAYSGNGHTTEKVGRTLLFDTPAVAYEFYFLMSVWFGCIFLKNIMAPASYLPWIDKLLRLIIWVCPVVLIATVSIYPFGMAPYLARFKGVIIILMIGVIIACAWKGNRMAKYLAIAKIPLFLGIVIPSTLLSFGVLPDNFFTHYATQFSSIGEFIITAIVVSKQLNLMRRQDEGAQLILVETLASWNMTLKETVATQTENLNRTNDELIITEAKRMELLHNISQEVRSPLNNVQESIQLLMEQIEMSPQQQERLLAKAYDKVQDINHYMDEFLELSHETNQQAALQMVMFTDWIDDIFNELALEIKESGFECETLITPFDTDVDVLIEPYLIRRVIQNLVKNARAFTPANGTIKLHASQKDKMIWISVSDTGQGIEPEQLANIFRLYPRDKEDQDSRLAVVVAKEIVERHGGDIWAESELGKGSKFYFSLPIVVAGS</sequence>
<evidence type="ECO:0000256" key="7">
    <source>
        <dbReference type="ARBA" id="ARBA00022840"/>
    </source>
</evidence>
<feature type="transmembrane region" description="Helical" evidence="9">
    <location>
        <begin position="341"/>
        <end position="360"/>
    </location>
</feature>
<feature type="transmembrane region" description="Helical" evidence="9">
    <location>
        <begin position="253"/>
        <end position="270"/>
    </location>
</feature>
<dbReference type="Pfam" id="PF07695">
    <property type="entry name" value="7TMR-DISM_7TM"/>
    <property type="match status" value="1"/>
</dbReference>
<feature type="transmembrane region" description="Helical" evidence="9">
    <location>
        <begin position="175"/>
        <end position="197"/>
    </location>
</feature>
<dbReference type="Gene3D" id="2.60.40.2380">
    <property type="match status" value="1"/>
</dbReference>
<keyword evidence="9" id="KW-1133">Transmembrane helix</keyword>
<evidence type="ECO:0000256" key="10">
    <source>
        <dbReference type="SAM" id="SignalP"/>
    </source>
</evidence>
<gene>
    <name evidence="12" type="ORF">EHS13_25910</name>
</gene>
<organism evidence="12 13">
    <name type="scientific">Paenibacillus psychroresistens</name>
    <dbReference type="NCBI Taxonomy" id="1778678"/>
    <lineage>
        <taxon>Bacteria</taxon>
        <taxon>Bacillati</taxon>
        <taxon>Bacillota</taxon>
        <taxon>Bacilli</taxon>
        <taxon>Bacillales</taxon>
        <taxon>Paenibacillaceae</taxon>
        <taxon>Paenibacillus</taxon>
    </lineage>
</organism>
<dbReference type="Gene3D" id="1.10.287.130">
    <property type="match status" value="1"/>
</dbReference>
<proteinExistence type="predicted"/>
<dbReference type="KEGG" id="ppsc:EHS13_25910"/>
<feature type="signal peptide" evidence="10">
    <location>
        <begin position="1"/>
        <end position="26"/>
    </location>
</feature>
<evidence type="ECO:0000256" key="1">
    <source>
        <dbReference type="ARBA" id="ARBA00000085"/>
    </source>
</evidence>
<evidence type="ECO:0000313" key="12">
    <source>
        <dbReference type="EMBL" id="QGQ98076.1"/>
    </source>
</evidence>
<dbReference type="SUPFAM" id="SSF55874">
    <property type="entry name" value="ATPase domain of HSP90 chaperone/DNA topoisomerase II/histidine kinase"/>
    <property type="match status" value="1"/>
</dbReference>
<feature type="transmembrane region" description="Helical" evidence="9">
    <location>
        <begin position="366"/>
        <end position="386"/>
    </location>
</feature>
<dbReference type="InterPro" id="IPR003594">
    <property type="entry name" value="HATPase_dom"/>
</dbReference>
<keyword evidence="5" id="KW-0547">Nucleotide-binding</keyword>
<dbReference type="Proteomes" id="UP000426246">
    <property type="component" value="Chromosome"/>
</dbReference>
<dbReference type="InterPro" id="IPR003661">
    <property type="entry name" value="HisK_dim/P_dom"/>
</dbReference>